<comment type="subcellular location">
    <subcellularLocation>
        <location evidence="7">Cytoplasm</location>
    </subcellularLocation>
</comment>
<keyword evidence="12" id="KW-1185">Reference proteome</keyword>
<gene>
    <name evidence="7 11" type="primary">acpP</name>
    <name evidence="11" type="ORF">L0P62_08250</name>
</gene>
<keyword evidence="7" id="KW-0963">Cytoplasm</keyword>
<evidence type="ECO:0000259" key="10">
    <source>
        <dbReference type="PROSITE" id="PS50075"/>
    </source>
</evidence>
<evidence type="ECO:0000256" key="1">
    <source>
        <dbReference type="ARBA" id="ARBA00022450"/>
    </source>
</evidence>
<dbReference type="PANTHER" id="PTHR20863">
    <property type="entry name" value="ACYL CARRIER PROTEIN"/>
    <property type="match status" value="1"/>
</dbReference>
<feature type="domain" description="Carrier" evidence="10">
    <location>
        <begin position="1"/>
        <end position="77"/>
    </location>
</feature>
<comment type="caution">
    <text evidence="11">The sequence shown here is derived from an EMBL/GenBank/DDBJ whole genome shotgun (WGS) entry which is preliminary data.</text>
</comment>
<protein>
    <recommendedName>
        <fullName evidence="7 8">Acyl carrier protein</fullName>
        <shortName evidence="7">ACP</shortName>
    </recommendedName>
</protein>
<dbReference type="NCBIfam" id="NF002150">
    <property type="entry name" value="PRK00982.1-4"/>
    <property type="match status" value="1"/>
</dbReference>
<dbReference type="Pfam" id="PF00550">
    <property type="entry name" value="PP-binding"/>
    <property type="match status" value="1"/>
</dbReference>
<dbReference type="NCBIfam" id="NF002148">
    <property type="entry name" value="PRK00982.1-2"/>
    <property type="match status" value="1"/>
</dbReference>
<comment type="PTM">
    <text evidence="7">4'-phosphopantetheine is transferred from CoA to a specific serine of apo-ACP by AcpS. This modification is essential for activity because fatty acids are bound in thioester linkage to the sulfhydryl of the prosthetic group.</text>
</comment>
<evidence type="ECO:0000256" key="6">
    <source>
        <dbReference type="ARBA" id="ARBA00023160"/>
    </source>
</evidence>
<dbReference type="GO" id="GO:0000036">
    <property type="term" value="F:acyl carrier activity"/>
    <property type="evidence" value="ECO:0007669"/>
    <property type="project" value="UniProtKB-UniRule"/>
</dbReference>
<keyword evidence="1 7" id="KW-0596">Phosphopantetheine</keyword>
<dbReference type="GO" id="GO:0005829">
    <property type="term" value="C:cytosol"/>
    <property type="evidence" value="ECO:0007669"/>
    <property type="project" value="TreeGrafter"/>
</dbReference>
<accession>A0A9Q4ACM5</accession>
<reference evidence="11" key="1">
    <citation type="submission" date="2022-01" db="EMBL/GenBank/DDBJ databases">
        <title>Collection of gut derived symbiotic bacterial strains cultured from healthy donors.</title>
        <authorList>
            <person name="Lin H."/>
            <person name="Kohout C."/>
            <person name="Waligurski E."/>
            <person name="Pamer E.G."/>
        </authorList>
    </citation>
    <scope>NUCLEOTIDE SEQUENCE</scope>
    <source>
        <strain evidence="11">MSK.14.39</strain>
    </source>
</reference>
<dbReference type="PROSITE" id="PS50075">
    <property type="entry name" value="CARRIER"/>
    <property type="match status" value="1"/>
</dbReference>
<dbReference type="EMBL" id="JAKNID010000031">
    <property type="protein sequence ID" value="MCG4565438.1"/>
    <property type="molecule type" value="Genomic_DNA"/>
</dbReference>
<dbReference type="GO" id="GO:0016020">
    <property type="term" value="C:membrane"/>
    <property type="evidence" value="ECO:0007669"/>
    <property type="project" value="GOC"/>
</dbReference>
<comment type="pathway">
    <text evidence="7 9">Lipid metabolism; fatty acid biosynthesis.</text>
</comment>
<dbReference type="InterPro" id="IPR036736">
    <property type="entry name" value="ACP-like_sf"/>
</dbReference>
<keyword evidence="4 7" id="KW-0276">Fatty acid metabolism</keyword>
<name>A0A9Q4ACM5_9FIRM</name>
<comment type="similarity">
    <text evidence="7">Belongs to the acyl carrier protein (ACP) family.</text>
</comment>
<evidence type="ECO:0000256" key="4">
    <source>
        <dbReference type="ARBA" id="ARBA00022832"/>
    </source>
</evidence>
<dbReference type="Gene3D" id="1.10.1200.10">
    <property type="entry name" value="ACP-like"/>
    <property type="match status" value="1"/>
</dbReference>
<organism evidence="11 12">
    <name type="scientific">Anaerosalibacter bizertensis</name>
    <dbReference type="NCBI Taxonomy" id="932217"/>
    <lineage>
        <taxon>Bacteria</taxon>
        <taxon>Bacillati</taxon>
        <taxon>Bacillota</taxon>
        <taxon>Tissierellia</taxon>
        <taxon>Tissierellales</taxon>
        <taxon>Sporanaerobacteraceae</taxon>
        <taxon>Anaerosalibacter</taxon>
    </lineage>
</organism>
<dbReference type="InterPro" id="IPR009081">
    <property type="entry name" value="PP-bd_ACP"/>
</dbReference>
<evidence type="ECO:0000256" key="2">
    <source>
        <dbReference type="ARBA" id="ARBA00022516"/>
    </source>
</evidence>
<evidence type="ECO:0000256" key="5">
    <source>
        <dbReference type="ARBA" id="ARBA00023098"/>
    </source>
</evidence>
<dbReference type="InterPro" id="IPR003231">
    <property type="entry name" value="ACP"/>
</dbReference>
<dbReference type="GO" id="GO:0009245">
    <property type="term" value="P:lipid A biosynthetic process"/>
    <property type="evidence" value="ECO:0007669"/>
    <property type="project" value="TreeGrafter"/>
</dbReference>
<evidence type="ECO:0000256" key="7">
    <source>
        <dbReference type="HAMAP-Rule" id="MF_01217"/>
    </source>
</evidence>
<keyword evidence="3 7" id="KW-0597">Phosphoprotein</keyword>
<comment type="function">
    <text evidence="7 9">Carrier of the growing fatty acid chain in fatty acid biosynthesis.</text>
</comment>
<sequence length="78" mass="9065">MEIFETIRGIICEQLEIEDEETITMETSIMDDLEADSLDAVEVMMDIEDEFDIEIPDEDAEEFENIADIVKYIEEKIA</sequence>
<dbReference type="Proteomes" id="UP001108123">
    <property type="component" value="Unassembled WGS sequence"/>
</dbReference>
<dbReference type="GO" id="GO:0000035">
    <property type="term" value="F:acyl binding"/>
    <property type="evidence" value="ECO:0007669"/>
    <property type="project" value="TreeGrafter"/>
</dbReference>
<comment type="PTM">
    <text evidence="9">4'-phosphopantetheine is transferred from CoA to a specific serine of apo-ACP by acpS.</text>
</comment>
<dbReference type="AlphaFoldDB" id="A0A9Q4ACM5"/>
<dbReference type="NCBIfam" id="TIGR00517">
    <property type="entry name" value="acyl_carrier"/>
    <property type="match status" value="1"/>
</dbReference>
<evidence type="ECO:0000256" key="9">
    <source>
        <dbReference type="RuleBase" id="RU003545"/>
    </source>
</evidence>
<dbReference type="SUPFAM" id="SSF47336">
    <property type="entry name" value="ACP-like"/>
    <property type="match status" value="1"/>
</dbReference>
<proteinExistence type="inferred from homology"/>
<evidence type="ECO:0000313" key="12">
    <source>
        <dbReference type="Proteomes" id="UP001108123"/>
    </source>
</evidence>
<keyword evidence="2 7" id="KW-0444">Lipid biosynthesis</keyword>
<evidence type="ECO:0000313" key="11">
    <source>
        <dbReference type="EMBL" id="MCG4565438.1"/>
    </source>
</evidence>
<dbReference type="RefSeq" id="WP_226808458.1">
    <property type="nucleotide sequence ID" value="NZ_JAJBNW010000063.1"/>
</dbReference>
<evidence type="ECO:0000256" key="3">
    <source>
        <dbReference type="ARBA" id="ARBA00022553"/>
    </source>
</evidence>
<dbReference type="HAMAP" id="MF_01217">
    <property type="entry name" value="Acyl_carrier"/>
    <property type="match status" value="1"/>
</dbReference>
<keyword evidence="6 7" id="KW-0275">Fatty acid biosynthesis</keyword>
<keyword evidence="5 7" id="KW-0443">Lipid metabolism</keyword>
<feature type="modified residue" description="O-(pantetheine 4'-phosphoryl)serine" evidence="7">
    <location>
        <position position="37"/>
    </location>
</feature>
<evidence type="ECO:0000256" key="8">
    <source>
        <dbReference type="NCBIfam" id="TIGR00517"/>
    </source>
</evidence>
<dbReference type="PANTHER" id="PTHR20863:SF76">
    <property type="entry name" value="CARRIER DOMAIN-CONTAINING PROTEIN"/>
    <property type="match status" value="1"/>
</dbReference>